<name>A0ABW3FM18_9PSEU</name>
<evidence type="ECO:0008006" key="4">
    <source>
        <dbReference type="Google" id="ProtNLM"/>
    </source>
</evidence>
<sequence length="205" mass="21841">MRSTRVAQSAVIAAVVAATGVPLAASPAYAAPMTVPYLCSRDVNGSPVILHYQRGYDVTAPASVEPGEKFTVTFDNEPINPLTNFNTEVWDVAVSFELPANARYVGHTLTGGSNLGNSRQSVEVRGNRITLHATGPFKAGEDHDLPNLNVELVAPERGELVTAPAGTSAEDPGFRWTAQNPDTHEVFDLPCYPEKPAELSKTVVG</sequence>
<dbReference type="RefSeq" id="WP_263252581.1">
    <property type="nucleotide sequence ID" value="NZ_BAABLT010000001.1"/>
</dbReference>
<gene>
    <name evidence="2" type="ORF">ACFQ16_07385</name>
</gene>
<dbReference type="Proteomes" id="UP001597018">
    <property type="component" value="Unassembled WGS sequence"/>
</dbReference>
<accession>A0ABW3FM18</accession>
<reference evidence="3" key="1">
    <citation type="journal article" date="2019" name="Int. J. Syst. Evol. Microbiol.">
        <title>The Global Catalogue of Microorganisms (GCM) 10K type strain sequencing project: providing services to taxonomists for standard genome sequencing and annotation.</title>
        <authorList>
            <consortium name="The Broad Institute Genomics Platform"/>
            <consortium name="The Broad Institute Genome Sequencing Center for Infectious Disease"/>
            <person name="Wu L."/>
            <person name="Ma J."/>
        </authorList>
    </citation>
    <scope>NUCLEOTIDE SEQUENCE [LARGE SCALE GENOMIC DNA]</scope>
    <source>
        <strain evidence="3">CCUG 56401</strain>
    </source>
</reference>
<feature type="chain" id="PRO_5046754191" description="Dehydratase" evidence="1">
    <location>
        <begin position="31"/>
        <end position="205"/>
    </location>
</feature>
<evidence type="ECO:0000313" key="3">
    <source>
        <dbReference type="Proteomes" id="UP001597018"/>
    </source>
</evidence>
<keyword evidence="1" id="KW-0732">Signal</keyword>
<feature type="signal peptide" evidence="1">
    <location>
        <begin position="1"/>
        <end position="30"/>
    </location>
</feature>
<keyword evidence="3" id="KW-1185">Reference proteome</keyword>
<protein>
    <recommendedName>
        <fullName evidence="4">Dehydratase</fullName>
    </recommendedName>
</protein>
<dbReference type="EMBL" id="JBHTIW010000003">
    <property type="protein sequence ID" value="MFD0919561.1"/>
    <property type="molecule type" value="Genomic_DNA"/>
</dbReference>
<proteinExistence type="predicted"/>
<comment type="caution">
    <text evidence="2">The sequence shown here is derived from an EMBL/GenBank/DDBJ whole genome shotgun (WGS) entry which is preliminary data.</text>
</comment>
<evidence type="ECO:0000256" key="1">
    <source>
        <dbReference type="SAM" id="SignalP"/>
    </source>
</evidence>
<organism evidence="2 3">
    <name type="scientific">Saccharopolyspora rosea</name>
    <dbReference type="NCBI Taxonomy" id="524884"/>
    <lineage>
        <taxon>Bacteria</taxon>
        <taxon>Bacillati</taxon>
        <taxon>Actinomycetota</taxon>
        <taxon>Actinomycetes</taxon>
        <taxon>Pseudonocardiales</taxon>
        <taxon>Pseudonocardiaceae</taxon>
        <taxon>Saccharopolyspora</taxon>
    </lineage>
</organism>
<evidence type="ECO:0000313" key="2">
    <source>
        <dbReference type="EMBL" id="MFD0919561.1"/>
    </source>
</evidence>